<protein>
    <submittedName>
        <fullName evidence="1">OLC1v1003571C1</fullName>
    </submittedName>
</protein>
<sequence>MKQEFLLQFAEEGGQEEIMAADARSNTGTDLYTTVDCNSSFSELVKSGGNTTIPQPFEELVHFSSDDFSCVKSVDDYVVSINDGTMESFDEPKVQGDEGLAITTDANGEFMIVDENNVDAKDVDLKNVFDDSVKLNLDCAQSNDEFTISFDGKDMGVFGEVMHSCIDVVYVERLVDKTVSLKDVFVESCDEKVADVKLSNDIVDSRENWGDDFLNINEIVCFSDEHILLKNLNRKCVMLNDALDDTKGFSKKDDLTYLAFQDKKLLSVEDELKTKSADRGSFLINNGVHMSLFPFEPGGKLYPLFDKVEYSAPQNTVGDDPNYLFVISGSMNVIDVGDIEYLGNVSVTLIPLYGKVPTLFATSLGELLNQKSWVSVATRFRRETAFKKYLNRKFLGKGIRGWNTKSWVRVATIFQGETIFGTNVDVQCNASMGFVSTVNVTVWVYDPGTGTSYLAAVIKGDRGNGFMEKGALFRSWSDKDSEEAKMTTISLGS</sequence>
<proteinExistence type="predicted"/>
<accession>A0AAV1DB45</accession>
<dbReference type="AlphaFoldDB" id="A0AAV1DB45"/>
<gene>
    <name evidence="1" type="ORF">OLC1_LOCUS13652</name>
</gene>
<reference evidence="1" key="1">
    <citation type="submission" date="2023-03" db="EMBL/GenBank/DDBJ databases">
        <authorList>
            <person name="Julca I."/>
        </authorList>
    </citation>
    <scope>NUCLEOTIDE SEQUENCE</scope>
</reference>
<evidence type="ECO:0000313" key="2">
    <source>
        <dbReference type="Proteomes" id="UP001161247"/>
    </source>
</evidence>
<dbReference type="Proteomes" id="UP001161247">
    <property type="component" value="Chromosome 4"/>
</dbReference>
<evidence type="ECO:0000313" key="1">
    <source>
        <dbReference type="EMBL" id="CAI9104808.1"/>
    </source>
</evidence>
<keyword evidence="2" id="KW-1185">Reference proteome</keyword>
<name>A0AAV1DB45_OLDCO</name>
<organism evidence="1 2">
    <name type="scientific">Oldenlandia corymbosa var. corymbosa</name>
    <dbReference type="NCBI Taxonomy" id="529605"/>
    <lineage>
        <taxon>Eukaryota</taxon>
        <taxon>Viridiplantae</taxon>
        <taxon>Streptophyta</taxon>
        <taxon>Embryophyta</taxon>
        <taxon>Tracheophyta</taxon>
        <taxon>Spermatophyta</taxon>
        <taxon>Magnoliopsida</taxon>
        <taxon>eudicotyledons</taxon>
        <taxon>Gunneridae</taxon>
        <taxon>Pentapetalae</taxon>
        <taxon>asterids</taxon>
        <taxon>lamiids</taxon>
        <taxon>Gentianales</taxon>
        <taxon>Rubiaceae</taxon>
        <taxon>Rubioideae</taxon>
        <taxon>Spermacoceae</taxon>
        <taxon>Hedyotis-Oldenlandia complex</taxon>
        <taxon>Oldenlandia</taxon>
    </lineage>
</organism>
<dbReference type="EMBL" id="OX459121">
    <property type="protein sequence ID" value="CAI9104808.1"/>
    <property type="molecule type" value="Genomic_DNA"/>
</dbReference>